<dbReference type="SMART" id="SM00530">
    <property type="entry name" value="HTH_XRE"/>
    <property type="match status" value="1"/>
</dbReference>
<dbReference type="Pfam" id="PF01381">
    <property type="entry name" value="HTH_3"/>
    <property type="match status" value="1"/>
</dbReference>
<dbReference type="GO" id="GO:0003677">
    <property type="term" value="F:DNA binding"/>
    <property type="evidence" value="ECO:0007669"/>
    <property type="project" value="UniProtKB-KW"/>
</dbReference>
<gene>
    <name evidence="2" type="ORF">WM2015_2630</name>
</gene>
<dbReference type="Gene3D" id="1.10.260.40">
    <property type="entry name" value="lambda repressor-like DNA-binding domains"/>
    <property type="match status" value="1"/>
</dbReference>
<sequence>MGGRISNRVRDLRDAHDRMTQQALADQVGVSRQTINAIETGKYQPSLEVALKIARAFDQAVEAVFRLED</sequence>
<dbReference type="Proteomes" id="UP000066624">
    <property type="component" value="Chromosome"/>
</dbReference>
<keyword evidence="3" id="KW-1185">Reference proteome</keyword>
<dbReference type="InterPro" id="IPR010982">
    <property type="entry name" value="Lambda_DNA-bd_dom_sf"/>
</dbReference>
<evidence type="ECO:0000256" key="1">
    <source>
        <dbReference type="ARBA" id="ARBA00023125"/>
    </source>
</evidence>
<dbReference type="KEGG" id="wma:WM2015_2630"/>
<evidence type="ECO:0000313" key="2">
    <source>
        <dbReference type="EMBL" id="AKS42988.1"/>
    </source>
</evidence>
<dbReference type="InterPro" id="IPR001387">
    <property type="entry name" value="Cro/C1-type_HTH"/>
</dbReference>
<dbReference type="RefSeq" id="WP_049726504.1">
    <property type="nucleotide sequence ID" value="NZ_CP012154.1"/>
</dbReference>
<organism evidence="2 3">
    <name type="scientific">Wenzhouxiangella marina</name>
    <dbReference type="NCBI Taxonomy" id="1579979"/>
    <lineage>
        <taxon>Bacteria</taxon>
        <taxon>Pseudomonadati</taxon>
        <taxon>Pseudomonadota</taxon>
        <taxon>Gammaproteobacteria</taxon>
        <taxon>Chromatiales</taxon>
        <taxon>Wenzhouxiangellaceae</taxon>
        <taxon>Wenzhouxiangella</taxon>
    </lineage>
</organism>
<dbReference type="STRING" id="1579979.WM2015_2630"/>
<dbReference type="CDD" id="cd00093">
    <property type="entry name" value="HTH_XRE"/>
    <property type="match status" value="1"/>
</dbReference>
<accession>A0A0K0XZ71</accession>
<dbReference type="SUPFAM" id="SSF47413">
    <property type="entry name" value="lambda repressor-like DNA-binding domains"/>
    <property type="match status" value="1"/>
</dbReference>
<dbReference type="PANTHER" id="PTHR46558:SF4">
    <property type="entry name" value="DNA-BIDING PHAGE PROTEIN"/>
    <property type="match status" value="1"/>
</dbReference>
<dbReference type="PANTHER" id="PTHR46558">
    <property type="entry name" value="TRACRIPTIONAL REGULATORY PROTEIN-RELATED-RELATED"/>
    <property type="match status" value="1"/>
</dbReference>
<dbReference type="AlphaFoldDB" id="A0A0K0XZ71"/>
<name>A0A0K0XZ71_9GAMM</name>
<reference evidence="3" key="1">
    <citation type="submission" date="2015-07" db="EMBL/GenBank/DDBJ databases">
        <authorList>
            <person name="Kim K.M."/>
        </authorList>
    </citation>
    <scope>NUCLEOTIDE SEQUENCE [LARGE SCALE GENOMIC DNA]</scope>
    <source>
        <strain evidence="3">KCTC 42284</strain>
    </source>
</reference>
<proteinExistence type="predicted"/>
<dbReference type="OrthoDB" id="3034420at2"/>
<dbReference type="EMBL" id="CP012154">
    <property type="protein sequence ID" value="AKS42988.1"/>
    <property type="molecule type" value="Genomic_DNA"/>
</dbReference>
<evidence type="ECO:0000313" key="3">
    <source>
        <dbReference type="Proteomes" id="UP000066624"/>
    </source>
</evidence>
<protein>
    <submittedName>
        <fullName evidence="2">XRE family transcriptional regulator</fullName>
    </submittedName>
</protein>
<keyword evidence="1" id="KW-0238">DNA-binding</keyword>
<dbReference type="PROSITE" id="PS50943">
    <property type="entry name" value="HTH_CROC1"/>
    <property type="match status" value="1"/>
</dbReference>